<evidence type="ECO:0000256" key="6">
    <source>
        <dbReference type="ARBA" id="ARBA00022967"/>
    </source>
</evidence>
<keyword evidence="1" id="KW-0813">Transport</keyword>
<dbReference type="SMART" id="SM00382">
    <property type="entry name" value="AAA"/>
    <property type="match status" value="1"/>
</dbReference>
<dbReference type="Gene3D" id="3.40.50.300">
    <property type="entry name" value="P-loop containing nucleotide triphosphate hydrolases"/>
    <property type="match status" value="1"/>
</dbReference>
<evidence type="ECO:0000313" key="12">
    <source>
        <dbReference type="Proteomes" id="UP001225316"/>
    </source>
</evidence>
<keyword evidence="3 8" id="KW-0500">Molybdenum</keyword>
<keyword evidence="2" id="KW-1003">Cell membrane</keyword>
<feature type="domain" description="ABC transporter" evidence="9">
    <location>
        <begin position="1"/>
        <end position="236"/>
    </location>
</feature>
<dbReference type="Pfam" id="PF03459">
    <property type="entry name" value="TOBE"/>
    <property type="match status" value="1"/>
</dbReference>
<dbReference type="InterPro" id="IPR003593">
    <property type="entry name" value="AAA+_ATPase"/>
</dbReference>
<keyword evidence="6" id="KW-1278">Translocase</keyword>
<dbReference type="InterPro" id="IPR003439">
    <property type="entry name" value="ABC_transporter-like_ATP-bd"/>
</dbReference>
<proteinExistence type="predicted"/>
<dbReference type="InterPro" id="IPR017871">
    <property type="entry name" value="ABC_transporter-like_CS"/>
</dbReference>
<accession>A0ABU1AVX0</accession>
<dbReference type="PROSITE" id="PS51866">
    <property type="entry name" value="MOP"/>
    <property type="match status" value="1"/>
</dbReference>
<organism evidence="11 12">
    <name type="scientific">Thalassobacterium maritimum</name>
    <dbReference type="NCBI Taxonomy" id="3041265"/>
    <lineage>
        <taxon>Bacteria</taxon>
        <taxon>Pseudomonadati</taxon>
        <taxon>Verrucomicrobiota</taxon>
        <taxon>Opitutia</taxon>
        <taxon>Puniceicoccales</taxon>
        <taxon>Coraliomargaritaceae</taxon>
        <taxon>Thalassobacterium</taxon>
    </lineage>
</organism>
<sequence>MKAFYEFDLQLNLGEFDLQLALQSNSPVLGLFGPSGCGKSSCLKAIAGLRKASGYLRCGSHVLLDTTNSIDLDPAERGVGYVPQNHCLFPHWNVERNLLAGRPQKHIKAEARATRFQEAVEILELKPLLKRRIQQLSGGERQRVALGRALCAMPELLLLDEPMASLDASLKQRILPFLVRVREELSLPILIVSHNPIELQLLCKEVVVLERGQAVSQGSPMEVFTQANIYPGIATAFENILELDLMEQSSEQTIAYLIEAKSTSQTIALPPIPDSKKKDTKHPIRIGIAASDLLIARTPPVDISARNIIACRIERIKRLPSACLVIVKLHDAAQTELAAELTASAVQELELAPKMQVYIVFKTNAARIY</sequence>
<dbReference type="EMBL" id="JARXHW010000028">
    <property type="protein sequence ID" value="MDQ8208305.1"/>
    <property type="molecule type" value="Genomic_DNA"/>
</dbReference>
<evidence type="ECO:0000259" key="9">
    <source>
        <dbReference type="PROSITE" id="PS50893"/>
    </source>
</evidence>
<evidence type="ECO:0000256" key="3">
    <source>
        <dbReference type="ARBA" id="ARBA00022505"/>
    </source>
</evidence>
<gene>
    <name evidence="11" type="ORF">QEH52_12345</name>
</gene>
<dbReference type="InterPro" id="IPR050334">
    <property type="entry name" value="Molybdenum_import_ModC"/>
</dbReference>
<protein>
    <submittedName>
        <fullName evidence="11">ATP-binding cassette domain-containing protein</fullName>
    </submittedName>
</protein>
<evidence type="ECO:0000256" key="4">
    <source>
        <dbReference type="ARBA" id="ARBA00022741"/>
    </source>
</evidence>
<keyword evidence="12" id="KW-1185">Reference proteome</keyword>
<dbReference type="GO" id="GO:0005524">
    <property type="term" value="F:ATP binding"/>
    <property type="evidence" value="ECO:0007669"/>
    <property type="project" value="UniProtKB-KW"/>
</dbReference>
<evidence type="ECO:0000256" key="5">
    <source>
        <dbReference type="ARBA" id="ARBA00022840"/>
    </source>
</evidence>
<dbReference type="Proteomes" id="UP001225316">
    <property type="component" value="Unassembled WGS sequence"/>
</dbReference>
<comment type="caution">
    <text evidence="11">The sequence shown here is derived from an EMBL/GenBank/DDBJ whole genome shotgun (WGS) entry which is preliminary data.</text>
</comment>
<dbReference type="InterPro" id="IPR004606">
    <property type="entry name" value="Mop_domain"/>
</dbReference>
<name>A0ABU1AVX0_9BACT</name>
<evidence type="ECO:0000256" key="7">
    <source>
        <dbReference type="ARBA" id="ARBA00023136"/>
    </source>
</evidence>
<evidence type="ECO:0000256" key="8">
    <source>
        <dbReference type="PROSITE-ProRule" id="PRU01213"/>
    </source>
</evidence>
<dbReference type="InterPro" id="IPR027417">
    <property type="entry name" value="P-loop_NTPase"/>
</dbReference>
<dbReference type="InterPro" id="IPR005116">
    <property type="entry name" value="Transp-assoc_OB_typ1"/>
</dbReference>
<dbReference type="SUPFAM" id="SSF52540">
    <property type="entry name" value="P-loop containing nucleoside triphosphate hydrolases"/>
    <property type="match status" value="1"/>
</dbReference>
<dbReference type="SUPFAM" id="SSF50331">
    <property type="entry name" value="MOP-like"/>
    <property type="match status" value="1"/>
</dbReference>
<dbReference type="PROSITE" id="PS00211">
    <property type="entry name" value="ABC_TRANSPORTER_1"/>
    <property type="match status" value="1"/>
</dbReference>
<dbReference type="Pfam" id="PF00005">
    <property type="entry name" value="ABC_tran"/>
    <property type="match status" value="1"/>
</dbReference>
<dbReference type="Gene3D" id="2.40.50.100">
    <property type="match status" value="1"/>
</dbReference>
<evidence type="ECO:0000259" key="10">
    <source>
        <dbReference type="PROSITE" id="PS51866"/>
    </source>
</evidence>
<evidence type="ECO:0000256" key="2">
    <source>
        <dbReference type="ARBA" id="ARBA00022475"/>
    </source>
</evidence>
<keyword evidence="7" id="KW-0472">Membrane</keyword>
<dbReference type="PROSITE" id="PS50893">
    <property type="entry name" value="ABC_TRANSPORTER_2"/>
    <property type="match status" value="1"/>
</dbReference>
<dbReference type="PANTHER" id="PTHR43514">
    <property type="entry name" value="ABC TRANSPORTER I FAMILY MEMBER 10"/>
    <property type="match status" value="1"/>
</dbReference>
<keyword evidence="5 11" id="KW-0067">ATP-binding</keyword>
<dbReference type="PANTHER" id="PTHR43514:SF4">
    <property type="entry name" value="ABC TRANSPORTER I FAMILY MEMBER 10"/>
    <property type="match status" value="1"/>
</dbReference>
<keyword evidence="4" id="KW-0547">Nucleotide-binding</keyword>
<dbReference type="RefSeq" id="WP_308950826.1">
    <property type="nucleotide sequence ID" value="NZ_JARXHW010000028.1"/>
</dbReference>
<reference evidence="11 12" key="1">
    <citation type="submission" date="2023-04" db="EMBL/GenBank/DDBJ databases">
        <title>A novel bacteria isolated from coastal sediment.</title>
        <authorList>
            <person name="Liu X.-J."/>
            <person name="Du Z.-J."/>
        </authorList>
    </citation>
    <scope>NUCLEOTIDE SEQUENCE [LARGE SCALE GENOMIC DNA]</scope>
    <source>
        <strain evidence="11 12">SDUM461003</strain>
    </source>
</reference>
<feature type="domain" description="Mop" evidence="10">
    <location>
        <begin position="302"/>
        <end position="369"/>
    </location>
</feature>
<dbReference type="InterPro" id="IPR008995">
    <property type="entry name" value="Mo/tungstate-bd_C_term_dom"/>
</dbReference>
<evidence type="ECO:0000256" key="1">
    <source>
        <dbReference type="ARBA" id="ARBA00022448"/>
    </source>
</evidence>
<evidence type="ECO:0000313" key="11">
    <source>
        <dbReference type="EMBL" id="MDQ8208305.1"/>
    </source>
</evidence>